<evidence type="ECO:0000256" key="1">
    <source>
        <dbReference type="ARBA" id="ARBA00001936"/>
    </source>
</evidence>
<dbReference type="PANTHER" id="PTHR43237">
    <property type="entry name" value="NADP-DEPENDENT MALIC ENZYME"/>
    <property type="match status" value="1"/>
</dbReference>
<dbReference type="Pfam" id="PF00390">
    <property type="entry name" value="malic"/>
    <property type="match status" value="1"/>
</dbReference>
<evidence type="ECO:0000259" key="7">
    <source>
        <dbReference type="SMART" id="SM01274"/>
    </source>
</evidence>
<comment type="caution">
    <text evidence="8">The sequence shown here is derived from an EMBL/GenBank/DDBJ whole genome shotgun (WGS) entry which is preliminary data.</text>
</comment>
<comment type="cofactor">
    <cofactor evidence="1">
        <name>Mn(2+)</name>
        <dbReference type="ChEBI" id="CHEBI:29035"/>
    </cofactor>
</comment>
<feature type="domain" description="Malic enzyme NAD-binding" evidence="6">
    <location>
        <begin position="160"/>
        <end position="375"/>
    </location>
</feature>
<evidence type="ECO:0000256" key="2">
    <source>
        <dbReference type="ARBA" id="ARBA00001946"/>
    </source>
</evidence>
<dbReference type="SUPFAM" id="SSF51735">
    <property type="entry name" value="NAD(P)-binding Rossmann-fold domains"/>
    <property type="match status" value="1"/>
</dbReference>
<evidence type="ECO:0000313" key="9">
    <source>
        <dbReference type="Proteomes" id="UP000245829"/>
    </source>
</evidence>
<reference evidence="8 9" key="1">
    <citation type="submission" date="2018-05" db="EMBL/GenBank/DDBJ databases">
        <title>genome sequencing of Nitrosopumilus sp. NM25.</title>
        <authorList>
            <person name="Mori K."/>
            <person name="Nakagawa T."/>
        </authorList>
    </citation>
    <scope>NUCLEOTIDE SEQUENCE [LARGE SCALE GENOMIC DNA]</scope>
    <source>
        <strain evidence="8 9">NM25</strain>
    </source>
</reference>
<evidence type="ECO:0000256" key="3">
    <source>
        <dbReference type="ARBA" id="ARBA00008785"/>
    </source>
</evidence>
<dbReference type="AlphaFoldDB" id="A0A2S2KSH2"/>
<dbReference type="Pfam" id="PF03949">
    <property type="entry name" value="Malic_M"/>
    <property type="match status" value="1"/>
</dbReference>
<evidence type="ECO:0000313" key="8">
    <source>
        <dbReference type="EMBL" id="GBH34517.1"/>
    </source>
</evidence>
<dbReference type="InterPro" id="IPR001891">
    <property type="entry name" value="Malic_OxRdtase"/>
</dbReference>
<dbReference type="InterPro" id="IPR012301">
    <property type="entry name" value="Malic_N_dom"/>
</dbReference>
<sequence>MLSKNSLLLHEKLKGKILVDSKISNFKSKDLKLIYTPGVASVCDEIIKNPNSKFTLTSKGNNIAIVTDGTRLLGLGNVGADAALPVMEGKSVIYREYGKISAFPICLNTTDKKKIIDTILAIEPVFGAINLEDIESPKVLEIYKELEKRLAIPVFHDDGQGTAIVTLAGLINAVKVVKKNFSEIKIVLVGAGSAGYYIGKLLHFAGCKNIILLDSGGVVSQNRKSNMTRYKKEIAKLTNPKEKGNLSDVIKNADVFIGVSGIKDLLKPEMIKTMNKNPIIFALTNPNPEITPSIAKNAGAKIIATGSFTYKNKINNAIVFPYLMRAILDLKIQKITMNILYRTALAIAKTIPDKKLSSINIIPTIENKALQKNIMNSLKNLKS</sequence>
<gene>
    <name evidence="8" type="ORF">NZNM25_13080</name>
</gene>
<dbReference type="PROSITE" id="PS00331">
    <property type="entry name" value="MALIC_ENZYMES"/>
    <property type="match status" value="1"/>
</dbReference>
<evidence type="ECO:0000256" key="5">
    <source>
        <dbReference type="ARBA" id="ARBA00023002"/>
    </source>
</evidence>
<dbReference type="GO" id="GO:0004470">
    <property type="term" value="F:malic enzyme activity"/>
    <property type="evidence" value="ECO:0007669"/>
    <property type="project" value="InterPro"/>
</dbReference>
<feature type="domain" description="Malic enzyme N-terminal" evidence="7">
    <location>
        <begin position="14"/>
        <end position="147"/>
    </location>
</feature>
<dbReference type="SMART" id="SM01274">
    <property type="entry name" value="malic"/>
    <property type="match status" value="1"/>
</dbReference>
<organism evidence="8 9">
    <name type="scientific">Nitrosopumilus zosterae</name>
    <dbReference type="NCBI Taxonomy" id="718286"/>
    <lineage>
        <taxon>Archaea</taxon>
        <taxon>Nitrososphaerota</taxon>
        <taxon>Nitrososphaeria</taxon>
        <taxon>Nitrosopumilales</taxon>
        <taxon>Nitrosopumilaceae</taxon>
        <taxon>Nitrosopumilus</taxon>
    </lineage>
</organism>
<dbReference type="GO" id="GO:0046872">
    <property type="term" value="F:metal ion binding"/>
    <property type="evidence" value="ECO:0007669"/>
    <property type="project" value="UniProtKB-KW"/>
</dbReference>
<dbReference type="InterPro" id="IPR051674">
    <property type="entry name" value="Malate_Decarboxylase"/>
</dbReference>
<evidence type="ECO:0000256" key="4">
    <source>
        <dbReference type="ARBA" id="ARBA00022723"/>
    </source>
</evidence>
<keyword evidence="5" id="KW-0560">Oxidoreductase</keyword>
<dbReference type="GO" id="GO:0051287">
    <property type="term" value="F:NAD binding"/>
    <property type="evidence" value="ECO:0007669"/>
    <property type="project" value="InterPro"/>
</dbReference>
<dbReference type="EMBL" id="BGKI01000007">
    <property type="protein sequence ID" value="GBH34517.1"/>
    <property type="molecule type" value="Genomic_DNA"/>
</dbReference>
<comment type="similarity">
    <text evidence="3">Belongs to the malic enzymes family.</text>
</comment>
<dbReference type="InterPro" id="IPR012302">
    <property type="entry name" value="Malic_NAD-bd"/>
</dbReference>
<dbReference type="InterPro" id="IPR037062">
    <property type="entry name" value="Malic_N_dom_sf"/>
</dbReference>
<keyword evidence="9" id="KW-1185">Reference proteome</keyword>
<dbReference type="Gene3D" id="3.40.50.10380">
    <property type="entry name" value="Malic enzyme, N-terminal domain"/>
    <property type="match status" value="1"/>
</dbReference>
<name>A0A2S2KSH2_9ARCH</name>
<comment type="cofactor">
    <cofactor evidence="2">
        <name>Mg(2+)</name>
        <dbReference type="ChEBI" id="CHEBI:18420"/>
    </cofactor>
</comment>
<dbReference type="SUPFAM" id="SSF53223">
    <property type="entry name" value="Aminoacid dehydrogenase-like, N-terminal domain"/>
    <property type="match status" value="1"/>
</dbReference>
<dbReference type="GO" id="GO:0016616">
    <property type="term" value="F:oxidoreductase activity, acting on the CH-OH group of donors, NAD or NADP as acceptor"/>
    <property type="evidence" value="ECO:0007669"/>
    <property type="project" value="InterPro"/>
</dbReference>
<dbReference type="Proteomes" id="UP000245829">
    <property type="component" value="Unassembled WGS sequence"/>
</dbReference>
<protein>
    <submittedName>
        <fullName evidence="8">Malate dehydrogenase</fullName>
    </submittedName>
</protein>
<dbReference type="PIRSF" id="PIRSF000106">
    <property type="entry name" value="ME"/>
    <property type="match status" value="1"/>
</dbReference>
<dbReference type="InterPro" id="IPR036291">
    <property type="entry name" value="NAD(P)-bd_dom_sf"/>
</dbReference>
<keyword evidence="4" id="KW-0479">Metal-binding</keyword>
<dbReference type="InterPro" id="IPR046346">
    <property type="entry name" value="Aminoacid_DH-like_N_sf"/>
</dbReference>
<dbReference type="PANTHER" id="PTHR43237:SF4">
    <property type="entry name" value="NADP-DEPENDENT MALIC ENZYME"/>
    <property type="match status" value="1"/>
</dbReference>
<proteinExistence type="inferred from homology"/>
<dbReference type="InterPro" id="IPR015884">
    <property type="entry name" value="Malic_enzyme_CS"/>
</dbReference>
<dbReference type="SMART" id="SM00919">
    <property type="entry name" value="Malic_M"/>
    <property type="match status" value="1"/>
</dbReference>
<accession>A0A2S2KSH2</accession>
<dbReference type="Gene3D" id="3.40.50.720">
    <property type="entry name" value="NAD(P)-binding Rossmann-like Domain"/>
    <property type="match status" value="1"/>
</dbReference>
<evidence type="ECO:0000259" key="6">
    <source>
        <dbReference type="SMART" id="SM00919"/>
    </source>
</evidence>